<dbReference type="PANTHER" id="PTHR20875">
    <property type="entry name" value="EF-HAND CALCIUM-BINDING DOMAIN-CONTAINING PROTEIN 6-RELATED"/>
    <property type="match status" value="1"/>
</dbReference>
<gene>
    <name evidence="1" type="ORF">HTEP1355_LOCUS9122</name>
</gene>
<proteinExistence type="predicted"/>
<dbReference type="InterPro" id="IPR011992">
    <property type="entry name" value="EF-hand-dom_pair"/>
</dbReference>
<dbReference type="Gene3D" id="1.10.238.10">
    <property type="entry name" value="EF-hand"/>
    <property type="match status" value="4"/>
</dbReference>
<evidence type="ECO:0008006" key="2">
    <source>
        <dbReference type="Google" id="ProtNLM"/>
    </source>
</evidence>
<dbReference type="SUPFAM" id="SSF47473">
    <property type="entry name" value="EF-hand"/>
    <property type="match status" value="2"/>
</dbReference>
<name>A0A7S0VXZ6_9CRYP</name>
<accession>A0A7S0VXZ6</accession>
<reference evidence="1" key="1">
    <citation type="submission" date="2021-01" db="EMBL/GenBank/DDBJ databases">
        <authorList>
            <person name="Corre E."/>
            <person name="Pelletier E."/>
            <person name="Niang G."/>
            <person name="Scheremetjew M."/>
            <person name="Finn R."/>
            <person name="Kale V."/>
            <person name="Holt S."/>
            <person name="Cochrane G."/>
            <person name="Meng A."/>
            <person name="Brown T."/>
            <person name="Cohen L."/>
        </authorList>
    </citation>
    <scope>NUCLEOTIDE SEQUENCE</scope>
    <source>
        <strain evidence="1">CCMP443</strain>
    </source>
</reference>
<organism evidence="1">
    <name type="scientific">Hemiselmis tepida</name>
    <dbReference type="NCBI Taxonomy" id="464990"/>
    <lineage>
        <taxon>Eukaryota</taxon>
        <taxon>Cryptophyceae</taxon>
        <taxon>Cryptomonadales</taxon>
        <taxon>Hemiselmidaceae</taxon>
        <taxon>Hemiselmis</taxon>
    </lineage>
</organism>
<dbReference type="EMBL" id="HBFN01015714">
    <property type="protein sequence ID" value="CAD8795482.1"/>
    <property type="molecule type" value="Transcribed_RNA"/>
</dbReference>
<sequence>MDTGTIELTERMAQVAEALEAKVHRYVTENRVRLESFFFAYDRLRHRHITRAQFLRALNVSLNSSLILSREEELALFAKYSRDDGMINYLAFSDNCTKIQRGLETRPLDHVFEEQMVDNHPRNHLPPKDEKHFHEVLMPKLQQIAREQGFVIKMNFFDFDGNRNGCVTKGQFMRALPDKYQIACSPYEIDILWERYRQFDRYGKSNDVCYHALHKDVSEMDPALTLPDGLKDADYRVDKKGRIPVLSELERRVRRVARDRGLLMIPFFDDFDKLHTGFVTPNNFTRVCCTLGLDHFGKELIELSHIYASVHHRDHWVNYRAFAAEMETPATSVRSVLQDLFDRLRREFGARGSAGLHGLLAAFGRSDRGGGGCVSLQDFKRVLPQCGVGVSDREMDALFSHFGKRGEVDYAAFVRELRGCLNKLREALVREAFADFTSEVGGIDMRALQQRFRPEHHPKVMDGSISAGEAFSDMVEGVDLERTGQFTFDGLSDYWSFVTSSLTQAQFERCVRSIAA</sequence>
<dbReference type="AlphaFoldDB" id="A0A7S0VXZ6"/>
<dbReference type="PANTHER" id="PTHR20875:SF0">
    <property type="entry name" value="GH12158P"/>
    <property type="match status" value="1"/>
</dbReference>
<protein>
    <recommendedName>
        <fullName evidence="2">EF-hand domain-containing protein</fullName>
    </recommendedName>
</protein>
<evidence type="ECO:0000313" key="1">
    <source>
        <dbReference type="EMBL" id="CAD8795482.1"/>
    </source>
</evidence>
<dbReference type="InterPro" id="IPR052603">
    <property type="entry name" value="EFCB6"/>
</dbReference>